<dbReference type="AlphaFoldDB" id="D5MM20"/>
<name>D5MM20_METO1</name>
<dbReference type="Proteomes" id="UP000006898">
    <property type="component" value="Chromosome"/>
</dbReference>
<proteinExistence type="predicted"/>
<dbReference type="STRING" id="671143.DAMO_0845"/>
<dbReference type="EMBL" id="FP565575">
    <property type="protein sequence ID" value="CBE67906.1"/>
    <property type="molecule type" value="Genomic_DNA"/>
</dbReference>
<sequence length="82" mass="8488">MPKRTSKKLPTDINVLASSIVQAATGEKPASESIPQKNPAAVALGRLGGLKGGPARAKKLSAKARSRIAKKAALTRWASEAI</sequence>
<evidence type="ECO:0000313" key="1">
    <source>
        <dbReference type="EMBL" id="CBE67906.1"/>
    </source>
</evidence>
<dbReference type="KEGG" id="mox:DAMO_0845"/>
<organism evidence="1 2">
    <name type="scientific">Methylomirabilis oxygeniifera</name>
    <dbReference type="NCBI Taxonomy" id="671143"/>
    <lineage>
        <taxon>Bacteria</taxon>
        <taxon>Candidatus Methylomirabilota</taxon>
        <taxon>Candidatus Methylomirabilia</taxon>
        <taxon>Candidatus Methylomirabilales</taxon>
        <taxon>Candidatus Methylomirabilaceae</taxon>
        <taxon>Candidatus Methylomirabilis</taxon>
    </lineage>
</organism>
<dbReference type="HOGENOM" id="CLU_187770_0_0_0"/>
<protein>
    <recommendedName>
        <fullName evidence="3">Histone H1</fullName>
    </recommendedName>
</protein>
<reference evidence="1 2" key="1">
    <citation type="journal article" date="2010" name="Nature">
        <title>Nitrite-driven anaerobic methane oxidation by oxygenic bacteria.</title>
        <authorList>
            <person name="Ettwig K.F."/>
            <person name="Butler M.K."/>
            <person name="Le Paslier D."/>
            <person name="Pelletier E."/>
            <person name="Mangenot S."/>
            <person name="Kuypers M.M.M."/>
            <person name="Schreiber F."/>
            <person name="Dutilh B.E."/>
            <person name="Zedelius J."/>
            <person name="de Beer D."/>
            <person name="Gloerich J."/>
            <person name="Wessels H.J.C.T."/>
            <person name="van Allen T."/>
            <person name="Luesken F."/>
            <person name="Wu M."/>
            <person name="van de Pas-Schoonen K.T."/>
            <person name="Op den Camp H.J.M."/>
            <person name="Janssen-Megens E.M."/>
            <person name="Francoijs K-J."/>
            <person name="Stunnenberg H."/>
            <person name="Weissenbach J."/>
            <person name="Jetten M.S.M."/>
            <person name="Strous M."/>
        </authorList>
    </citation>
    <scope>NUCLEOTIDE SEQUENCE [LARGE SCALE GENOMIC DNA]</scope>
</reference>
<accession>D5MM20</accession>
<dbReference type="eggNOG" id="ENOG5033N15">
    <property type="taxonomic scope" value="Bacteria"/>
</dbReference>
<evidence type="ECO:0008006" key="3">
    <source>
        <dbReference type="Google" id="ProtNLM"/>
    </source>
</evidence>
<evidence type="ECO:0000313" key="2">
    <source>
        <dbReference type="Proteomes" id="UP000006898"/>
    </source>
</evidence>
<gene>
    <name evidence="1" type="ORF">DAMO_0845</name>
</gene>